<dbReference type="Ensembl" id="ENSCAFT00040045456.1">
    <property type="protein sequence ID" value="ENSCAFP00040039695.1"/>
    <property type="gene ID" value="ENSCAFG00040024399.1"/>
</dbReference>
<dbReference type="SUPFAM" id="SSF54277">
    <property type="entry name" value="CAD &amp; PB1 domains"/>
    <property type="match status" value="1"/>
</dbReference>
<dbReference type="PANTHER" id="PTHR12306:SF9">
    <property type="entry name" value="LIPID TRANSFERASE CIDEC"/>
    <property type="match status" value="1"/>
</dbReference>
<gene>
    <name evidence="4" type="primary">CIDEC</name>
</gene>
<dbReference type="Ensembl" id="ENSCAFT00030012672.1">
    <property type="protein sequence ID" value="ENSCAFP00030011087.1"/>
    <property type="gene ID" value="ENSCAFG00030006861.1"/>
</dbReference>
<feature type="domain" description="CIDE-N" evidence="2">
    <location>
        <begin position="43"/>
        <end position="101"/>
    </location>
</feature>
<reference evidence="3" key="2">
    <citation type="submission" date="2019-03" db="EMBL/GenBank/DDBJ databases">
        <authorList>
            <person name="Warren W.C."/>
            <person name="Johnson G.S."/>
        </authorList>
    </citation>
    <scope>NUCLEOTIDE SEQUENCE [LARGE SCALE GENOMIC DNA]</scope>
    <source>
        <strain evidence="3">Basenji</strain>
    </source>
</reference>
<evidence type="ECO:0000313" key="3">
    <source>
        <dbReference type="Ensembl" id="ENSCAFP00030011087.1"/>
    </source>
</evidence>
<dbReference type="GO" id="GO:0006915">
    <property type="term" value="P:apoptotic process"/>
    <property type="evidence" value="ECO:0007669"/>
    <property type="project" value="UniProtKB-KW"/>
</dbReference>
<proteinExistence type="predicted"/>
<accession>A0A8C0TMZ2</accession>
<dbReference type="SMART" id="SM00266">
    <property type="entry name" value="CAD"/>
    <property type="match status" value="1"/>
</dbReference>
<dbReference type="AlphaFoldDB" id="A0A8C0TMZ2"/>
<evidence type="ECO:0000256" key="1">
    <source>
        <dbReference type="ARBA" id="ARBA00022703"/>
    </source>
</evidence>
<reference evidence="4" key="1">
    <citation type="submission" date="2018-10" db="EMBL/GenBank/DDBJ databases">
        <title>De novo assembly of a Great Dane genome.</title>
        <authorList>
            <person name="Kidd J.M."/>
            <person name="Pendleton A.L."/>
            <person name="Shen F."/>
            <person name="Emery S."/>
        </authorList>
    </citation>
    <scope>NUCLEOTIDE SEQUENCE [LARGE SCALE GENOMIC DNA]</scope>
    <source>
        <strain evidence="4">Great Dane</strain>
    </source>
</reference>
<evidence type="ECO:0000313" key="4">
    <source>
        <dbReference type="Ensembl" id="ENSCAFP00040039695.1"/>
    </source>
</evidence>
<sequence length="133" mass="13975">MEYAMKSLSLLYPKSLSRHVAVSTSVVTQQLSSKSSLEAPKARPCRVSTADRSVRKGIIAHSLKDLLNKGSSSLGPLQHEDHRPCAARHLLLHAAAPGCHGGRAAPGQGPIAHPDLSEDAAVKAGVLGDFPQT</sequence>
<dbReference type="Proteomes" id="UP000694429">
    <property type="component" value="Chromosome 20"/>
</dbReference>
<dbReference type="InterPro" id="IPR003508">
    <property type="entry name" value="CIDE-N_dom"/>
</dbReference>
<keyword evidence="1" id="KW-0053">Apoptosis</keyword>
<dbReference type="Proteomes" id="UP000694542">
    <property type="component" value="Chromosome 20"/>
</dbReference>
<name>A0A8C0TMZ2_CANLF</name>
<dbReference type="Pfam" id="PF02017">
    <property type="entry name" value="CIDE-N"/>
    <property type="match status" value="1"/>
</dbReference>
<reference evidence="4" key="3">
    <citation type="submission" date="2025-05" db="UniProtKB">
        <authorList>
            <consortium name="Ensembl"/>
        </authorList>
    </citation>
    <scope>IDENTIFICATION</scope>
</reference>
<evidence type="ECO:0000259" key="2">
    <source>
        <dbReference type="SMART" id="SM00266"/>
    </source>
</evidence>
<dbReference type="PANTHER" id="PTHR12306">
    <property type="entry name" value="CELL DEATH ACTIVATOR CIDE"/>
    <property type="match status" value="1"/>
</dbReference>
<dbReference type="Gene3D" id="3.10.20.10">
    <property type="match status" value="1"/>
</dbReference>
<protein>
    <submittedName>
        <fullName evidence="4">Cell death inducing DFFA like effector c</fullName>
    </submittedName>
</protein>
<evidence type="ECO:0000313" key="5">
    <source>
        <dbReference type="Proteomes" id="UP000694542"/>
    </source>
</evidence>
<organism evidence="4 5">
    <name type="scientific">Canis lupus familiaris</name>
    <name type="common">Dog</name>
    <name type="synonym">Canis familiaris</name>
    <dbReference type="NCBI Taxonomy" id="9615"/>
    <lineage>
        <taxon>Eukaryota</taxon>
        <taxon>Metazoa</taxon>
        <taxon>Chordata</taxon>
        <taxon>Craniata</taxon>
        <taxon>Vertebrata</taxon>
        <taxon>Euteleostomi</taxon>
        <taxon>Mammalia</taxon>
        <taxon>Eutheria</taxon>
        <taxon>Laurasiatheria</taxon>
        <taxon>Carnivora</taxon>
        <taxon>Caniformia</taxon>
        <taxon>Canidae</taxon>
        <taxon>Canis</taxon>
    </lineage>
</organism>